<dbReference type="AlphaFoldDB" id="A0A9N9MNM6"/>
<dbReference type="EMBL" id="OU892280">
    <property type="protein sequence ID" value="CAG9768404.1"/>
    <property type="molecule type" value="Genomic_DNA"/>
</dbReference>
<dbReference type="PANTHER" id="PTHR34427">
    <property type="entry name" value="DUF4283 DOMAIN PROTEIN"/>
    <property type="match status" value="1"/>
</dbReference>
<sequence>MIARVIAGDSALDLQQRVEDAGFPNVVVTPMGGDRVFLNCSGDEDIWQVFNGALHFFAMLFSNIHKWSEAEVRYERGAWLRVYGIPVHAWNESFFRLCAPENGRFIRADECTIDKARLDFARILVSTSQLEILNTSSEVVIDGRKYIIKLVEEWGCHLGEDAFMTEVDSVSTPEAVFQPNVEEGLGRGSRGVGVG</sequence>
<evidence type="ECO:0008006" key="3">
    <source>
        <dbReference type="Google" id="ProtNLM"/>
    </source>
</evidence>
<dbReference type="Proteomes" id="UP001152799">
    <property type="component" value="Chromosome 4"/>
</dbReference>
<accession>A0A9N9MNM6</accession>
<reference evidence="1" key="1">
    <citation type="submission" date="2022-01" db="EMBL/GenBank/DDBJ databases">
        <authorList>
            <person name="King R."/>
        </authorList>
    </citation>
    <scope>NUCLEOTIDE SEQUENCE</scope>
</reference>
<gene>
    <name evidence="1" type="ORF">CEUTPL_LOCUS8942</name>
</gene>
<protein>
    <recommendedName>
        <fullName evidence="3">DUF4283 domain-containing protein</fullName>
    </recommendedName>
</protein>
<proteinExistence type="predicted"/>
<keyword evidence="2" id="KW-1185">Reference proteome</keyword>
<evidence type="ECO:0000313" key="2">
    <source>
        <dbReference type="Proteomes" id="UP001152799"/>
    </source>
</evidence>
<evidence type="ECO:0000313" key="1">
    <source>
        <dbReference type="EMBL" id="CAG9768404.1"/>
    </source>
</evidence>
<organism evidence="1 2">
    <name type="scientific">Ceutorhynchus assimilis</name>
    <name type="common">cabbage seed weevil</name>
    <dbReference type="NCBI Taxonomy" id="467358"/>
    <lineage>
        <taxon>Eukaryota</taxon>
        <taxon>Metazoa</taxon>
        <taxon>Ecdysozoa</taxon>
        <taxon>Arthropoda</taxon>
        <taxon>Hexapoda</taxon>
        <taxon>Insecta</taxon>
        <taxon>Pterygota</taxon>
        <taxon>Neoptera</taxon>
        <taxon>Endopterygota</taxon>
        <taxon>Coleoptera</taxon>
        <taxon>Polyphaga</taxon>
        <taxon>Cucujiformia</taxon>
        <taxon>Curculionidae</taxon>
        <taxon>Ceutorhynchinae</taxon>
        <taxon>Ceutorhynchus</taxon>
    </lineage>
</organism>
<name>A0A9N9MNM6_9CUCU</name>
<dbReference type="OrthoDB" id="1939300at2759"/>
<dbReference type="PANTHER" id="PTHR34427:SF5">
    <property type="entry name" value="DUF4283 DOMAIN-CONTAINING PROTEIN"/>
    <property type="match status" value="1"/>
</dbReference>